<protein>
    <submittedName>
        <fullName evidence="1">Uncharacterized protein</fullName>
    </submittedName>
</protein>
<dbReference type="OrthoDB" id="5593907at2759"/>
<accession>A0A9P6C717</accession>
<dbReference type="Proteomes" id="UP000807342">
    <property type="component" value="Unassembled WGS sequence"/>
</dbReference>
<sequence>MQTICFATVPLDLGSTIIVDSLVFDVTLYKPALDLALRCATSALLPSTALAVSFDDVIISARDIVVFLCYDTTVGFDHECSAHAFHIPTAVAEHYPNIPIGNIFLPIGKVLKLPCGEFDTWSPTSRRRVVHTSWILLHEMSHCLGTMLYSCGRIPREHTPPKAIGFRRGSDKLPLAAYVEVRDGKFYGEKGFYLEDKLGGILGFLDDKETLVIIRPDQRRLFLMPNTLIDAFLRPSHENYEELFPLSVEYGCDLDDNTKLSPSERRLLHKGPGDRNGIFES</sequence>
<reference evidence="1" key="1">
    <citation type="submission" date="2020-11" db="EMBL/GenBank/DDBJ databases">
        <authorList>
            <consortium name="DOE Joint Genome Institute"/>
            <person name="Ahrendt S."/>
            <person name="Riley R."/>
            <person name="Andreopoulos W."/>
            <person name="Labutti K."/>
            <person name="Pangilinan J."/>
            <person name="Ruiz-Duenas F.J."/>
            <person name="Barrasa J.M."/>
            <person name="Sanchez-Garcia M."/>
            <person name="Camarero S."/>
            <person name="Miyauchi S."/>
            <person name="Serrano A."/>
            <person name="Linde D."/>
            <person name="Babiker R."/>
            <person name="Drula E."/>
            <person name="Ayuso-Fernandez I."/>
            <person name="Pacheco R."/>
            <person name="Padilla G."/>
            <person name="Ferreira P."/>
            <person name="Barriuso J."/>
            <person name="Kellner H."/>
            <person name="Castanera R."/>
            <person name="Alfaro M."/>
            <person name="Ramirez L."/>
            <person name="Pisabarro A.G."/>
            <person name="Kuo A."/>
            <person name="Tritt A."/>
            <person name="Lipzen A."/>
            <person name="He G."/>
            <person name="Yan M."/>
            <person name="Ng V."/>
            <person name="Cullen D."/>
            <person name="Martin F."/>
            <person name="Rosso M.-N."/>
            <person name="Henrissat B."/>
            <person name="Hibbett D."/>
            <person name="Martinez A.T."/>
            <person name="Grigoriev I.V."/>
        </authorList>
    </citation>
    <scope>NUCLEOTIDE SEQUENCE</scope>
    <source>
        <strain evidence="1">MF-IS2</strain>
    </source>
</reference>
<dbReference type="EMBL" id="MU151095">
    <property type="protein sequence ID" value="KAF9450879.1"/>
    <property type="molecule type" value="Genomic_DNA"/>
</dbReference>
<name>A0A9P6C717_9AGAR</name>
<proteinExistence type="predicted"/>
<gene>
    <name evidence="1" type="ORF">P691DRAFT_773542</name>
</gene>
<evidence type="ECO:0000313" key="2">
    <source>
        <dbReference type="Proteomes" id="UP000807342"/>
    </source>
</evidence>
<comment type="caution">
    <text evidence="1">The sequence shown here is derived from an EMBL/GenBank/DDBJ whole genome shotgun (WGS) entry which is preliminary data.</text>
</comment>
<organism evidence="1 2">
    <name type="scientific">Macrolepiota fuliginosa MF-IS2</name>
    <dbReference type="NCBI Taxonomy" id="1400762"/>
    <lineage>
        <taxon>Eukaryota</taxon>
        <taxon>Fungi</taxon>
        <taxon>Dikarya</taxon>
        <taxon>Basidiomycota</taxon>
        <taxon>Agaricomycotina</taxon>
        <taxon>Agaricomycetes</taxon>
        <taxon>Agaricomycetidae</taxon>
        <taxon>Agaricales</taxon>
        <taxon>Agaricineae</taxon>
        <taxon>Agaricaceae</taxon>
        <taxon>Macrolepiota</taxon>
    </lineage>
</organism>
<dbReference type="AlphaFoldDB" id="A0A9P6C717"/>
<keyword evidence="2" id="KW-1185">Reference proteome</keyword>
<evidence type="ECO:0000313" key="1">
    <source>
        <dbReference type="EMBL" id="KAF9450879.1"/>
    </source>
</evidence>